<evidence type="ECO:0000313" key="2">
    <source>
        <dbReference type="EMBL" id="CAA9253854.1"/>
    </source>
</evidence>
<feature type="non-terminal residue" evidence="2">
    <location>
        <position position="1"/>
    </location>
</feature>
<sequence length="179" mass="19202">GERLPLRHRMAGRRNSRRGQGGSRRRALPHPVVAVGLPERDRGRARRRRRCGAGARPPYQGLVALHAAVDAADHRADDRCRLRPRGHRRSGRDGPLDLPAGRAGGGDHLRLAGPRHQAAPPPAQLAAPARLLRQPPLGHAPGRGEPPARAAPAPGDRGLRRRHTATAAGHLRPVAPPDL</sequence>
<dbReference type="EMBL" id="CADCTB010000145">
    <property type="protein sequence ID" value="CAA9253854.1"/>
    <property type="molecule type" value="Genomic_DNA"/>
</dbReference>
<organism evidence="2">
    <name type="scientific">uncultured Acidimicrobiales bacterium</name>
    <dbReference type="NCBI Taxonomy" id="310071"/>
    <lineage>
        <taxon>Bacteria</taxon>
        <taxon>Bacillati</taxon>
        <taxon>Actinomycetota</taxon>
        <taxon>Acidimicrobiia</taxon>
        <taxon>Acidimicrobiales</taxon>
        <taxon>environmental samples</taxon>
    </lineage>
</organism>
<gene>
    <name evidence="2" type="ORF">AVDCRST_MAG10-2371</name>
</gene>
<feature type="compositionally biased region" description="Basic and acidic residues" evidence="1">
    <location>
        <begin position="71"/>
        <end position="81"/>
    </location>
</feature>
<dbReference type="AlphaFoldDB" id="A0A6J4IJD0"/>
<feature type="region of interest" description="Disordered" evidence="1">
    <location>
        <begin position="71"/>
        <end position="179"/>
    </location>
</feature>
<accession>A0A6J4IJD0</accession>
<feature type="region of interest" description="Disordered" evidence="1">
    <location>
        <begin position="1"/>
        <end position="57"/>
    </location>
</feature>
<proteinExistence type="predicted"/>
<evidence type="ECO:0000256" key="1">
    <source>
        <dbReference type="SAM" id="MobiDB-lite"/>
    </source>
</evidence>
<feature type="compositionally biased region" description="Basic residues" evidence="1">
    <location>
        <begin position="1"/>
        <end position="28"/>
    </location>
</feature>
<feature type="non-terminal residue" evidence="2">
    <location>
        <position position="179"/>
    </location>
</feature>
<protein>
    <submittedName>
        <fullName evidence="2">Uncharacterized protein</fullName>
    </submittedName>
</protein>
<reference evidence="2" key="1">
    <citation type="submission" date="2020-02" db="EMBL/GenBank/DDBJ databases">
        <authorList>
            <person name="Meier V. D."/>
        </authorList>
    </citation>
    <scope>NUCLEOTIDE SEQUENCE</scope>
    <source>
        <strain evidence="2">AVDCRST_MAG10</strain>
    </source>
</reference>
<name>A0A6J4IJD0_9ACTN</name>
<feature type="compositionally biased region" description="Low complexity" evidence="1">
    <location>
        <begin position="112"/>
        <end position="156"/>
    </location>
</feature>